<dbReference type="EMBL" id="JACAZI010000002">
    <property type="protein sequence ID" value="KAF7369409.1"/>
    <property type="molecule type" value="Genomic_DNA"/>
</dbReference>
<feature type="transmembrane region" description="Helical" evidence="1">
    <location>
        <begin position="16"/>
        <end position="37"/>
    </location>
</feature>
<accession>A0A8H6Z2Q9</accession>
<keyword evidence="1" id="KW-1133">Transmembrane helix</keyword>
<dbReference type="InterPro" id="IPR000073">
    <property type="entry name" value="AB_hydrolase_1"/>
</dbReference>
<dbReference type="GO" id="GO:0004622">
    <property type="term" value="F:phosphatidylcholine lysophospholipase activity"/>
    <property type="evidence" value="ECO:0007669"/>
    <property type="project" value="TreeGrafter"/>
</dbReference>
<evidence type="ECO:0000256" key="1">
    <source>
        <dbReference type="SAM" id="Phobius"/>
    </source>
</evidence>
<keyword evidence="4" id="KW-1185">Reference proteome</keyword>
<dbReference type="InterPro" id="IPR029058">
    <property type="entry name" value="AB_hydrolase_fold"/>
</dbReference>
<dbReference type="GO" id="GO:0047372">
    <property type="term" value="F:monoacylglycerol lipase activity"/>
    <property type="evidence" value="ECO:0007669"/>
    <property type="project" value="TreeGrafter"/>
</dbReference>
<keyword evidence="1" id="KW-0812">Transmembrane</keyword>
<feature type="domain" description="AB hydrolase-1" evidence="2">
    <location>
        <begin position="114"/>
        <end position="253"/>
    </location>
</feature>
<dbReference type="PANTHER" id="PTHR12277:SF194">
    <property type="entry name" value="FI04476P"/>
    <property type="match status" value="1"/>
</dbReference>
<dbReference type="GO" id="GO:0006660">
    <property type="term" value="P:phosphatidylserine catabolic process"/>
    <property type="evidence" value="ECO:0007669"/>
    <property type="project" value="TreeGrafter"/>
</dbReference>
<dbReference type="Proteomes" id="UP000620124">
    <property type="component" value="Unassembled WGS sequence"/>
</dbReference>
<dbReference type="GO" id="GO:0005789">
    <property type="term" value="C:endoplasmic reticulum membrane"/>
    <property type="evidence" value="ECO:0007669"/>
    <property type="project" value="TreeGrafter"/>
</dbReference>
<dbReference type="Gene3D" id="3.40.50.1820">
    <property type="entry name" value="alpha/beta hydrolase"/>
    <property type="match status" value="1"/>
</dbReference>
<organism evidence="3 4">
    <name type="scientific">Mycena venus</name>
    <dbReference type="NCBI Taxonomy" id="2733690"/>
    <lineage>
        <taxon>Eukaryota</taxon>
        <taxon>Fungi</taxon>
        <taxon>Dikarya</taxon>
        <taxon>Basidiomycota</taxon>
        <taxon>Agaricomycotina</taxon>
        <taxon>Agaricomycetes</taxon>
        <taxon>Agaricomycetidae</taxon>
        <taxon>Agaricales</taxon>
        <taxon>Marasmiineae</taxon>
        <taxon>Mycenaceae</taxon>
        <taxon>Mycena</taxon>
    </lineage>
</organism>
<dbReference type="OrthoDB" id="446723at2759"/>
<dbReference type="PANTHER" id="PTHR12277">
    <property type="entry name" value="ALPHA/BETA HYDROLASE DOMAIN-CONTAINING PROTEIN"/>
    <property type="match status" value="1"/>
</dbReference>
<gene>
    <name evidence="3" type="ORF">MVEN_00270000</name>
</gene>
<dbReference type="AlphaFoldDB" id="A0A8H6Z2Q9"/>
<name>A0A8H6Z2Q9_9AGAR</name>
<proteinExistence type="predicted"/>
<reference evidence="3" key="1">
    <citation type="submission" date="2020-05" db="EMBL/GenBank/DDBJ databases">
        <title>Mycena genomes resolve the evolution of fungal bioluminescence.</title>
        <authorList>
            <person name="Tsai I.J."/>
        </authorList>
    </citation>
    <scope>NUCLEOTIDE SEQUENCE</scope>
    <source>
        <strain evidence="3">CCC161011</strain>
    </source>
</reference>
<comment type="caution">
    <text evidence="3">The sequence shown here is derived from an EMBL/GenBank/DDBJ whole genome shotgun (WGS) entry which is preliminary data.</text>
</comment>
<keyword evidence="1" id="KW-0472">Membrane</keyword>
<evidence type="ECO:0000313" key="4">
    <source>
        <dbReference type="Proteomes" id="UP000620124"/>
    </source>
</evidence>
<evidence type="ECO:0000259" key="2">
    <source>
        <dbReference type="Pfam" id="PF12697"/>
    </source>
</evidence>
<protein>
    <submittedName>
        <fullName evidence="3">Monoacylglycerol lipase ABHD12</fullName>
    </submittedName>
</protein>
<dbReference type="SUPFAM" id="SSF53474">
    <property type="entry name" value="alpha/beta-Hydrolases"/>
    <property type="match status" value="1"/>
</dbReference>
<dbReference type="GO" id="GO:0052651">
    <property type="term" value="P:monoacylglycerol catabolic process"/>
    <property type="evidence" value="ECO:0007669"/>
    <property type="project" value="TreeGrafter"/>
</dbReference>
<dbReference type="Pfam" id="PF12697">
    <property type="entry name" value="Abhydrolase_6"/>
    <property type="match status" value="1"/>
</dbReference>
<evidence type="ECO:0000313" key="3">
    <source>
        <dbReference type="EMBL" id="KAF7369409.1"/>
    </source>
</evidence>
<sequence>MPATSSRHGTLLRVPWVLVHFVIGYGAILALIFVPYIQTLAVYGHHRGFSATPNFSSPEDYGLAPGKAVNLYITSADNTTLGAWFVTSETYYRSLPFPVQTIDIPVALKQRPTILFLHGKSGHRAIPRRIAVYSALSSRLNANILAVDYRGFGDSEGSPTIAGVASDARAAWDFLFVHGARPQDVLIVGHSLGTAIAALLAAELGRDSISPLGLVLLAPFASLRTVIHEYYILGFLPLFKPLAMAPALTRFLLGLATHPFDTLGLLPNITSSVLIAHAEDDGAFPHAHADMLFDAFLELIPATSPIPSNMDSVARQAELRRRLATVQEIPGFGKLEEAQRGERKFALLKTVAGTHDILRVEGVQDVMGRMFNLI</sequence>